<evidence type="ECO:0000313" key="2">
    <source>
        <dbReference type="EMBL" id="CAF9904568.1"/>
    </source>
</evidence>
<dbReference type="EMBL" id="CAJPDT010000001">
    <property type="protein sequence ID" value="CAF9904568.1"/>
    <property type="molecule type" value="Genomic_DNA"/>
</dbReference>
<comment type="caution">
    <text evidence="2">The sequence shown here is derived from an EMBL/GenBank/DDBJ whole genome shotgun (WGS) entry which is preliminary data.</text>
</comment>
<sequence length="253" mass="27532">MYSTCRALQSLLATNLPTLSPQSPKTIRAPPHLGSPIALTSGPRAQPKKPKSHTVQNAAITKPSQPRTPPRRNLKRRRSFSDCSPSDPPPPSQEPSRPSTPKRQRTHPPTLPLGLSPSDFFALSNPATTPPHTPLAKHPPLHDQKPTTTPSSSSSISSSPSTTHSWSTTDDSALVSLILSKLRLRQSDWDECARELGKEKDSIGRRWAHLLGDGEVGLRRGRGNRVRGDVCVMQFGPLLPRVGMERDGEGEGE</sequence>
<proteinExistence type="predicted"/>
<organism evidence="2 3">
    <name type="scientific">Imshaugia aleurites</name>
    <dbReference type="NCBI Taxonomy" id="172621"/>
    <lineage>
        <taxon>Eukaryota</taxon>
        <taxon>Fungi</taxon>
        <taxon>Dikarya</taxon>
        <taxon>Ascomycota</taxon>
        <taxon>Pezizomycotina</taxon>
        <taxon>Lecanoromycetes</taxon>
        <taxon>OSLEUM clade</taxon>
        <taxon>Lecanoromycetidae</taxon>
        <taxon>Lecanorales</taxon>
        <taxon>Lecanorineae</taxon>
        <taxon>Parmeliaceae</taxon>
        <taxon>Imshaugia</taxon>
    </lineage>
</organism>
<feature type="region of interest" description="Disordered" evidence="1">
    <location>
        <begin position="17"/>
        <end position="168"/>
    </location>
</feature>
<dbReference type="AlphaFoldDB" id="A0A8H3I4Q3"/>
<dbReference type="OrthoDB" id="5334491at2759"/>
<feature type="compositionally biased region" description="Low complexity" evidence="1">
    <location>
        <begin position="146"/>
        <end position="168"/>
    </location>
</feature>
<evidence type="ECO:0008006" key="4">
    <source>
        <dbReference type="Google" id="ProtNLM"/>
    </source>
</evidence>
<gene>
    <name evidence="2" type="ORF">IMSHALPRED_000109</name>
</gene>
<feature type="compositionally biased region" description="Basic residues" evidence="1">
    <location>
        <begin position="69"/>
        <end position="78"/>
    </location>
</feature>
<reference evidence="2" key="1">
    <citation type="submission" date="2021-03" db="EMBL/GenBank/DDBJ databases">
        <authorList>
            <person name="Tagirdzhanova G."/>
        </authorList>
    </citation>
    <scope>NUCLEOTIDE SEQUENCE</scope>
</reference>
<accession>A0A8H3I4Q3</accession>
<evidence type="ECO:0000313" key="3">
    <source>
        <dbReference type="Proteomes" id="UP000664534"/>
    </source>
</evidence>
<feature type="compositionally biased region" description="Polar residues" evidence="1">
    <location>
        <begin position="53"/>
        <end position="65"/>
    </location>
</feature>
<dbReference type="Proteomes" id="UP000664534">
    <property type="component" value="Unassembled WGS sequence"/>
</dbReference>
<keyword evidence="3" id="KW-1185">Reference proteome</keyword>
<evidence type="ECO:0000256" key="1">
    <source>
        <dbReference type="SAM" id="MobiDB-lite"/>
    </source>
</evidence>
<protein>
    <recommendedName>
        <fullName evidence="4">Myb-like domain-containing protein</fullName>
    </recommendedName>
</protein>
<name>A0A8H3I4Q3_9LECA</name>